<organism evidence="2 3">
    <name type="scientific">Sphingopyxis macrogoltabida</name>
    <name type="common">Sphingomonas macrogoltabidus</name>
    <dbReference type="NCBI Taxonomy" id="33050"/>
    <lineage>
        <taxon>Bacteria</taxon>
        <taxon>Pseudomonadati</taxon>
        <taxon>Pseudomonadota</taxon>
        <taxon>Alphaproteobacteria</taxon>
        <taxon>Sphingomonadales</taxon>
        <taxon>Sphingomonadaceae</taxon>
        <taxon>Sphingopyxis</taxon>
    </lineage>
</organism>
<dbReference type="InterPro" id="IPR051404">
    <property type="entry name" value="TA_system_antitoxin"/>
</dbReference>
<evidence type="ECO:0000259" key="1">
    <source>
        <dbReference type="Pfam" id="PF15919"/>
    </source>
</evidence>
<protein>
    <recommendedName>
        <fullName evidence="1">HicB-like antitoxin of toxin-antitoxin system domain-containing protein</fullName>
    </recommendedName>
</protein>
<evidence type="ECO:0000313" key="3">
    <source>
        <dbReference type="Proteomes" id="UP000248597"/>
    </source>
</evidence>
<dbReference type="Gene3D" id="3.30.160.250">
    <property type="match status" value="1"/>
</dbReference>
<proteinExistence type="predicted"/>
<name>A0A2W5L0K7_SPHMC</name>
<dbReference type="EMBL" id="QFPJ01000012">
    <property type="protein sequence ID" value="PZQ22766.1"/>
    <property type="molecule type" value="Genomic_DNA"/>
</dbReference>
<dbReference type="AlphaFoldDB" id="A0A2W5L0K7"/>
<reference evidence="2 3" key="1">
    <citation type="submission" date="2017-08" db="EMBL/GenBank/DDBJ databases">
        <title>Infants hospitalized years apart are colonized by the same room-sourced microbial strains.</title>
        <authorList>
            <person name="Brooks B."/>
            <person name="Olm M.R."/>
            <person name="Firek B.A."/>
            <person name="Baker R."/>
            <person name="Thomas B.C."/>
            <person name="Morowitz M.J."/>
            <person name="Banfield J.F."/>
        </authorList>
    </citation>
    <scope>NUCLEOTIDE SEQUENCE [LARGE SCALE GENOMIC DNA]</scope>
    <source>
        <strain evidence="2">S2_005_003_R2_47</strain>
    </source>
</reference>
<dbReference type="InterPro" id="IPR035069">
    <property type="entry name" value="TTHA1013/TTHA0281-like"/>
</dbReference>
<dbReference type="PANTHER" id="PTHR34504">
    <property type="entry name" value="ANTITOXIN HICB"/>
    <property type="match status" value="1"/>
</dbReference>
<evidence type="ECO:0000313" key="2">
    <source>
        <dbReference type="EMBL" id="PZQ22766.1"/>
    </source>
</evidence>
<gene>
    <name evidence="2" type="ORF">DI569_06835</name>
</gene>
<comment type="caution">
    <text evidence="2">The sequence shown here is derived from an EMBL/GenBank/DDBJ whole genome shotgun (WGS) entry which is preliminary data.</text>
</comment>
<feature type="domain" description="HicB-like antitoxin of toxin-antitoxin system" evidence="1">
    <location>
        <begin position="14"/>
        <end position="64"/>
    </location>
</feature>
<dbReference type="Pfam" id="PF15919">
    <property type="entry name" value="HicB_lk_antitox"/>
    <property type="match status" value="1"/>
</dbReference>
<dbReference type="Proteomes" id="UP000248597">
    <property type="component" value="Unassembled WGS sequence"/>
</dbReference>
<dbReference type="SUPFAM" id="SSF143100">
    <property type="entry name" value="TTHA1013/TTHA0281-like"/>
    <property type="match status" value="1"/>
</dbReference>
<sequence length="74" mass="8392">MNEPHYHINLFWSAEDGCWIADVPDLRPCSAHGDTREEAIANIRDAIDGWLEVAREKGFDIPPPRYRPAIYAAA</sequence>
<dbReference type="InterPro" id="IPR031807">
    <property type="entry name" value="HicB-like"/>
</dbReference>
<accession>A0A2W5L0K7</accession>
<dbReference type="PANTHER" id="PTHR34504:SF2">
    <property type="entry name" value="UPF0150 PROTEIN SSL0259"/>
    <property type="match status" value="1"/>
</dbReference>